<sequence>MMDHNGDFKKRERKESVTFRPVLPDEVSELVKMRLQTRIETYSEIYPREWIEEFDVAASEERFRKIAADPDQRLCFIEVDGARAGYLCFGREMEKTIPENSVCINMLYLLGKYQRRGIGALAMEHVREFCRTLGRGSFYNGCNMHNENAMRFYRAMGGNIVAEFGGHENRALDQAVFEHFV</sequence>
<dbReference type="CDD" id="cd04301">
    <property type="entry name" value="NAT_SF"/>
    <property type="match status" value="1"/>
</dbReference>
<protein>
    <recommendedName>
        <fullName evidence="1">N-acetyltransferase domain-containing protein</fullName>
    </recommendedName>
</protein>
<accession>A0A645CQ20</accession>
<dbReference type="InterPro" id="IPR000182">
    <property type="entry name" value="GNAT_dom"/>
</dbReference>
<gene>
    <name evidence="2" type="ORF">SDC9_125837</name>
</gene>
<organism evidence="2">
    <name type="scientific">bioreactor metagenome</name>
    <dbReference type="NCBI Taxonomy" id="1076179"/>
    <lineage>
        <taxon>unclassified sequences</taxon>
        <taxon>metagenomes</taxon>
        <taxon>ecological metagenomes</taxon>
    </lineage>
</organism>
<proteinExistence type="predicted"/>
<dbReference type="GO" id="GO:0016747">
    <property type="term" value="F:acyltransferase activity, transferring groups other than amino-acyl groups"/>
    <property type="evidence" value="ECO:0007669"/>
    <property type="project" value="InterPro"/>
</dbReference>
<dbReference type="Gene3D" id="3.40.630.30">
    <property type="match status" value="1"/>
</dbReference>
<dbReference type="AlphaFoldDB" id="A0A645CQ20"/>
<reference evidence="2" key="1">
    <citation type="submission" date="2019-08" db="EMBL/GenBank/DDBJ databases">
        <authorList>
            <person name="Kucharzyk K."/>
            <person name="Murdoch R.W."/>
            <person name="Higgins S."/>
            <person name="Loffler F."/>
        </authorList>
    </citation>
    <scope>NUCLEOTIDE SEQUENCE</scope>
</reference>
<dbReference type="EMBL" id="VSSQ01028924">
    <property type="protein sequence ID" value="MPM78822.1"/>
    <property type="molecule type" value="Genomic_DNA"/>
</dbReference>
<evidence type="ECO:0000259" key="1">
    <source>
        <dbReference type="PROSITE" id="PS51186"/>
    </source>
</evidence>
<dbReference type="InterPro" id="IPR016181">
    <property type="entry name" value="Acyl_CoA_acyltransferase"/>
</dbReference>
<dbReference type="Pfam" id="PF00583">
    <property type="entry name" value="Acetyltransf_1"/>
    <property type="match status" value="1"/>
</dbReference>
<evidence type="ECO:0000313" key="2">
    <source>
        <dbReference type="EMBL" id="MPM78822.1"/>
    </source>
</evidence>
<feature type="domain" description="N-acetyltransferase" evidence="1">
    <location>
        <begin position="17"/>
        <end position="181"/>
    </location>
</feature>
<name>A0A645CQ20_9ZZZZ</name>
<dbReference type="SUPFAM" id="SSF55729">
    <property type="entry name" value="Acyl-CoA N-acyltransferases (Nat)"/>
    <property type="match status" value="1"/>
</dbReference>
<comment type="caution">
    <text evidence="2">The sequence shown here is derived from an EMBL/GenBank/DDBJ whole genome shotgun (WGS) entry which is preliminary data.</text>
</comment>
<dbReference type="PROSITE" id="PS51186">
    <property type="entry name" value="GNAT"/>
    <property type="match status" value="1"/>
</dbReference>